<dbReference type="GO" id="GO:0005886">
    <property type="term" value="C:plasma membrane"/>
    <property type="evidence" value="ECO:0007669"/>
    <property type="project" value="UniProtKB-SubCell"/>
</dbReference>
<evidence type="ECO:0000259" key="9">
    <source>
        <dbReference type="Pfam" id="PF00892"/>
    </source>
</evidence>
<feature type="transmembrane region" description="Helical" evidence="8">
    <location>
        <begin position="42"/>
        <end position="59"/>
    </location>
</feature>
<name>A0A1I6DT87_9FIRM</name>
<organism evidence="10 11">
    <name type="scientific">Desulfoscipio geothermicus DSM 3669</name>
    <dbReference type="NCBI Taxonomy" id="1121426"/>
    <lineage>
        <taxon>Bacteria</taxon>
        <taxon>Bacillati</taxon>
        <taxon>Bacillota</taxon>
        <taxon>Clostridia</taxon>
        <taxon>Eubacteriales</taxon>
        <taxon>Desulfallaceae</taxon>
        <taxon>Desulfoscipio</taxon>
    </lineage>
</organism>
<gene>
    <name evidence="10" type="ORF">SAMN05660706_11719</name>
</gene>
<comment type="similarity">
    <text evidence="2">Belongs to the EamA transporter family.</text>
</comment>
<sequence length="317" mass="35189">MKLEQTNEQVTGIVSAVGAYVLWGILPVYWKFVHNVPSQEILAHRIVWSFFFMVFVLLVTAKLRAFISELFEIIVQPKKLLGIMMAAALVSVNWFTYIWAVNNNHVIESSLGYYINPLISVLLGIIVLKEKLSLWQIVSFFLATIGVLNMTLRFGSVPWVALILAISFGLYGLIKKVVNAGAITGLTLETLFISPFALIFLRYVHNNGNGAFGLDSPITSSLLIGAGVITAVPLLLFAGGAKRLPLSVIGFLQYIAPTLMLILGVFIYHEPFTGVHLSSFVFIWTALIIFSLAKTKSFIRLESMLFKKITLEDKKTA</sequence>
<evidence type="ECO:0000256" key="2">
    <source>
        <dbReference type="ARBA" id="ARBA00007362"/>
    </source>
</evidence>
<keyword evidence="3" id="KW-0813">Transport</keyword>
<evidence type="ECO:0000256" key="5">
    <source>
        <dbReference type="ARBA" id="ARBA00022692"/>
    </source>
</evidence>
<keyword evidence="4" id="KW-1003">Cell membrane</keyword>
<dbReference type="STRING" id="39060.SAMN05660706_11719"/>
<feature type="transmembrane region" description="Helical" evidence="8">
    <location>
        <begin position="133"/>
        <end position="151"/>
    </location>
</feature>
<keyword evidence="6 8" id="KW-1133">Transmembrane helix</keyword>
<feature type="domain" description="EamA" evidence="9">
    <location>
        <begin position="11"/>
        <end position="149"/>
    </location>
</feature>
<feature type="transmembrane region" description="Helical" evidence="8">
    <location>
        <begin position="217"/>
        <end position="237"/>
    </location>
</feature>
<dbReference type="SUPFAM" id="SSF103481">
    <property type="entry name" value="Multidrug resistance efflux transporter EmrE"/>
    <property type="match status" value="2"/>
</dbReference>
<keyword evidence="7 8" id="KW-0472">Membrane</keyword>
<dbReference type="Pfam" id="PF00892">
    <property type="entry name" value="EamA"/>
    <property type="match status" value="2"/>
</dbReference>
<accession>A0A1I6DT87</accession>
<feature type="domain" description="EamA" evidence="9">
    <location>
        <begin position="160"/>
        <end position="291"/>
    </location>
</feature>
<feature type="transmembrane region" description="Helical" evidence="8">
    <location>
        <begin position="186"/>
        <end position="205"/>
    </location>
</feature>
<dbReference type="EMBL" id="FOYM01000017">
    <property type="protein sequence ID" value="SFR08636.1"/>
    <property type="molecule type" value="Genomic_DNA"/>
</dbReference>
<evidence type="ECO:0000313" key="11">
    <source>
        <dbReference type="Proteomes" id="UP000199584"/>
    </source>
</evidence>
<feature type="transmembrane region" description="Helical" evidence="8">
    <location>
        <begin position="157"/>
        <end position="174"/>
    </location>
</feature>
<dbReference type="InterPro" id="IPR000620">
    <property type="entry name" value="EamA_dom"/>
</dbReference>
<dbReference type="PANTHER" id="PTHR22911:SF137">
    <property type="entry name" value="SOLUTE CARRIER FAMILY 35 MEMBER G2-RELATED"/>
    <property type="match status" value="1"/>
</dbReference>
<feature type="transmembrane region" description="Helical" evidence="8">
    <location>
        <begin position="111"/>
        <end position="128"/>
    </location>
</feature>
<proteinExistence type="inferred from homology"/>
<comment type="subcellular location">
    <subcellularLocation>
        <location evidence="1">Cell membrane</location>
        <topology evidence="1">Multi-pass membrane protein</topology>
    </subcellularLocation>
</comment>
<dbReference type="InterPro" id="IPR004626">
    <property type="entry name" value="RarD"/>
</dbReference>
<evidence type="ECO:0000313" key="10">
    <source>
        <dbReference type="EMBL" id="SFR08636.1"/>
    </source>
</evidence>
<dbReference type="NCBIfam" id="TIGR00688">
    <property type="entry name" value="rarD"/>
    <property type="match status" value="1"/>
</dbReference>
<dbReference type="AlphaFoldDB" id="A0A1I6DT87"/>
<reference evidence="11" key="1">
    <citation type="submission" date="2016-10" db="EMBL/GenBank/DDBJ databases">
        <authorList>
            <person name="Varghese N."/>
            <person name="Submissions S."/>
        </authorList>
    </citation>
    <scope>NUCLEOTIDE SEQUENCE [LARGE SCALE GENOMIC DNA]</scope>
    <source>
        <strain evidence="11">DSM 3669</strain>
    </source>
</reference>
<feature type="transmembrane region" description="Helical" evidence="8">
    <location>
        <begin position="244"/>
        <end position="268"/>
    </location>
</feature>
<keyword evidence="11" id="KW-1185">Reference proteome</keyword>
<feature type="transmembrane region" description="Helical" evidence="8">
    <location>
        <begin position="80"/>
        <end position="99"/>
    </location>
</feature>
<feature type="transmembrane region" description="Helical" evidence="8">
    <location>
        <begin position="274"/>
        <end position="293"/>
    </location>
</feature>
<dbReference type="Proteomes" id="UP000199584">
    <property type="component" value="Unassembled WGS sequence"/>
</dbReference>
<protein>
    <submittedName>
        <fullName evidence="10">Chloramphenicol-sensitive protein RarD</fullName>
    </submittedName>
</protein>
<evidence type="ECO:0000256" key="7">
    <source>
        <dbReference type="ARBA" id="ARBA00023136"/>
    </source>
</evidence>
<keyword evidence="5 8" id="KW-0812">Transmembrane</keyword>
<evidence type="ECO:0000256" key="8">
    <source>
        <dbReference type="SAM" id="Phobius"/>
    </source>
</evidence>
<feature type="transmembrane region" description="Helical" evidence="8">
    <location>
        <begin position="12"/>
        <end position="30"/>
    </location>
</feature>
<evidence type="ECO:0000256" key="1">
    <source>
        <dbReference type="ARBA" id="ARBA00004651"/>
    </source>
</evidence>
<evidence type="ECO:0000256" key="4">
    <source>
        <dbReference type="ARBA" id="ARBA00022475"/>
    </source>
</evidence>
<evidence type="ECO:0000256" key="3">
    <source>
        <dbReference type="ARBA" id="ARBA00022448"/>
    </source>
</evidence>
<dbReference type="PANTHER" id="PTHR22911">
    <property type="entry name" value="ACYL-MALONYL CONDENSING ENZYME-RELATED"/>
    <property type="match status" value="1"/>
</dbReference>
<evidence type="ECO:0000256" key="6">
    <source>
        <dbReference type="ARBA" id="ARBA00022989"/>
    </source>
</evidence>
<dbReference type="InterPro" id="IPR037185">
    <property type="entry name" value="EmrE-like"/>
</dbReference>